<comment type="caution">
    <text evidence="1">The sequence shown here is derived from an EMBL/GenBank/DDBJ whole genome shotgun (WGS) entry which is preliminary data.</text>
</comment>
<accession>A0ACB8YZM8</accession>
<evidence type="ECO:0000313" key="2">
    <source>
        <dbReference type="Proteomes" id="UP001055811"/>
    </source>
</evidence>
<name>A0ACB8YZM8_CICIN</name>
<reference evidence="2" key="1">
    <citation type="journal article" date="2022" name="Mol. Ecol. Resour.">
        <title>The genomes of chicory, endive, great burdock and yacon provide insights into Asteraceae palaeo-polyploidization history and plant inulin production.</title>
        <authorList>
            <person name="Fan W."/>
            <person name="Wang S."/>
            <person name="Wang H."/>
            <person name="Wang A."/>
            <person name="Jiang F."/>
            <person name="Liu H."/>
            <person name="Zhao H."/>
            <person name="Xu D."/>
            <person name="Zhang Y."/>
        </authorList>
    </citation>
    <scope>NUCLEOTIDE SEQUENCE [LARGE SCALE GENOMIC DNA]</scope>
    <source>
        <strain evidence="2">cv. Punajuju</strain>
    </source>
</reference>
<proteinExistence type="predicted"/>
<sequence length="233" mass="25797">MQPGEIFPRTMIIETHWANPIDILTYEKPFTSSLRLRFSTDLLSSSIGEESKAADRNPHRPQQTEDLIAASFSGSRSDLCSRILLQLQLVGIVHLSKMGSEAKVLSLEEVSKHHTKDDCWLIISGKVYDITPFLDYHPGGDEVLVLATKKDATEDFEDVGHSQNAKDMLKDYYVGDIDVNTMPQKGRQYKPPSGSGSVSTQASGGSSNTILMLVLPVVILALAYALYYYAKKD</sequence>
<keyword evidence="2" id="KW-1185">Reference proteome</keyword>
<dbReference type="EMBL" id="CM042017">
    <property type="protein sequence ID" value="KAI3690992.1"/>
    <property type="molecule type" value="Genomic_DNA"/>
</dbReference>
<reference evidence="1 2" key="2">
    <citation type="journal article" date="2022" name="Mol. Ecol. Resour.">
        <title>The genomes of chicory, endive, great burdock and yacon provide insights into Asteraceae paleo-polyploidization history and plant inulin production.</title>
        <authorList>
            <person name="Fan W."/>
            <person name="Wang S."/>
            <person name="Wang H."/>
            <person name="Wang A."/>
            <person name="Jiang F."/>
            <person name="Liu H."/>
            <person name="Zhao H."/>
            <person name="Xu D."/>
            <person name="Zhang Y."/>
        </authorList>
    </citation>
    <scope>NUCLEOTIDE SEQUENCE [LARGE SCALE GENOMIC DNA]</scope>
    <source>
        <strain evidence="2">cv. Punajuju</strain>
        <tissue evidence="1">Leaves</tissue>
    </source>
</reference>
<dbReference type="Proteomes" id="UP001055811">
    <property type="component" value="Linkage Group LG09"/>
</dbReference>
<gene>
    <name evidence="1" type="ORF">L2E82_49205</name>
</gene>
<protein>
    <submittedName>
        <fullName evidence="1">Uncharacterized protein</fullName>
    </submittedName>
</protein>
<evidence type="ECO:0000313" key="1">
    <source>
        <dbReference type="EMBL" id="KAI3690992.1"/>
    </source>
</evidence>
<organism evidence="1 2">
    <name type="scientific">Cichorium intybus</name>
    <name type="common">Chicory</name>
    <dbReference type="NCBI Taxonomy" id="13427"/>
    <lineage>
        <taxon>Eukaryota</taxon>
        <taxon>Viridiplantae</taxon>
        <taxon>Streptophyta</taxon>
        <taxon>Embryophyta</taxon>
        <taxon>Tracheophyta</taxon>
        <taxon>Spermatophyta</taxon>
        <taxon>Magnoliopsida</taxon>
        <taxon>eudicotyledons</taxon>
        <taxon>Gunneridae</taxon>
        <taxon>Pentapetalae</taxon>
        <taxon>asterids</taxon>
        <taxon>campanulids</taxon>
        <taxon>Asterales</taxon>
        <taxon>Asteraceae</taxon>
        <taxon>Cichorioideae</taxon>
        <taxon>Cichorieae</taxon>
        <taxon>Cichoriinae</taxon>
        <taxon>Cichorium</taxon>
    </lineage>
</organism>